<dbReference type="SUPFAM" id="SSF55846">
    <property type="entry name" value="N-acetylmuramoyl-L-alanine amidase-like"/>
    <property type="match status" value="1"/>
</dbReference>
<dbReference type="InterPro" id="IPR036505">
    <property type="entry name" value="Amidase/PGRP_sf"/>
</dbReference>
<evidence type="ECO:0000256" key="5">
    <source>
        <dbReference type="ARBA" id="ARBA00023316"/>
    </source>
</evidence>
<dbReference type="PANTHER" id="PTHR30417">
    <property type="entry name" value="N-ACETYLMURAMOYL-L-ALANINE AMIDASE AMID"/>
    <property type="match status" value="1"/>
</dbReference>
<dbReference type="InterPro" id="IPR036365">
    <property type="entry name" value="PGBD-like_sf"/>
</dbReference>
<sequence>MATHWRALSIMNIDYPSPNFDERPAGTDIDILVLHYTGLKTLQEALDRLIDPASKVSAHYLVAENGEIFCLVPEDKRAWHAGVSYWRGLTDVNAHSIGIELENPGHEFGYHDFPSLQMNALIGLSRDLLSRYEITGRNVVGHSDIAPRRKKDPGELFDWKFMANKGVGLWPAENTGKGPWGDFKIWLSALGYETNNITATLRAFQRHYLPSSISGQADKITRRSINALVDLVGETGSN</sequence>
<reference evidence="7" key="1">
    <citation type="submission" date="2018-05" db="EMBL/GenBank/DDBJ databases">
        <authorList>
            <person name="Lanie J.A."/>
            <person name="Ng W.-L."/>
            <person name="Kazmierczak K.M."/>
            <person name="Andrzejewski T.M."/>
            <person name="Davidsen T.M."/>
            <person name="Wayne K.J."/>
            <person name="Tettelin H."/>
            <person name="Glass J.I."/>
            <person name="Rusch D."/>
            <person name="Podicherti R."/>
            <person name="Tsui H.-C.T."/>
            <person name="Winkler M.E."/>
        </authorList>
    </citation>
    <scope>NUCLEOTIDE SEQUENCE</scope>
</reference>
<keyword evidence="4" id="KW-0378">Hydrolase</keyword>
<proteinExistence type="inferred from homology"/>
<organism evidence="7">
    <name type="scientific">marine metagenome</name>
    <dbReference type="NCBI Taxonomy" id="408172"/>
    <lineage>
        <taxon>unclassified sequences</taxon>
        <taxon>metagenomes</taxon>
        <taxon>ecological metagenomes</taxon>
    </lineage>
</organism>
<feature type="domain" description="N-acetylmuramoyl-L-alanine amidase" evidence="6">
    <location>
        <begin position="17"/>
        <end position="154"/>
    </location>
</feature>
<comment type="catalytic activity">
    <reaction evidence="1">
        <text>Hydrolyzes the link between N-acetylmuramoyl residues and L-amino acid residues in certain cell-wall glycopeptides.</text>
        <dbReference type="EC" id="3.5.1.28"/>
    </reaction>
</comment>
<evidence type="ECO:0000259" key="6">
    <source>
        <dbReference type="SMART" id="SM00644"/>
    </source>
</evidence>
<dbReference type="AlphaFoldDB" id="A0A382DRR8"/>
<dbReference type="PANTHER" id="PTHR30417:SF1">
    <property type="entry name" value="N-ACETYLMURAMOYL-L-ALANINE AMIDASE AMID"/>
    <property type="match status" value="1"/>
</dbReference>
<dbReference type="Gene3D" id="1.10.101.10">
    <property type="entry name" value="PGBD-like superfamily/PGBD"/>
    <property type="match status" value="1"/>
</dbReference>
<evidence type="ECO:0000256" key="2">
    <source>
        <dbReference type="ARBA" id="ARBA00007553"/>
    </source>
</evidence>
<gene>
    <name evidence="7" type="ORF">METZ01_LOCUS194040</name>
</gene>
<evidence type="ECO:0000256" key="1">
    <source>
        <dbReference type="ARBA" id="ARBA00001561"/>
    </source>
</evidence>
<dbReference type="EC" id="3.5.1.28" evidence="3"/>
<dbReference type="Pfam" id="PF01510">
    <property type="entry name" value="Amidase_2"/>
    <property type="match status" value="1"/>
</dbReference>
<protein>
    <recommendedName>
        <fullName evidence="3">N-acetylmuramoyl-L-alanine amidase</fullName>
        <ecNumber evidence="3">3.5.1.28</ecNumber>
    </recommendedName>
</protein>
<dbReference type="GO" id="GO:0008745">
    <property type="term" value="F:N-acetylmuramoyl-L-alanine amidase activity"/>
    <property type="evidence" value="ECO:0007669"/>
    <property type="project" value="UniProtKB-EC"/>
</dbReference>
<dbReference type="InterPro" id="IPR036366">
    <property type="entry name" value="PGBDSf"/>
</dbReference>
<dbReference type="GO" id="GO:0019867">
    <property type="term" value="C:outer membrane"/>
    <property type="evidence" value="ECO:0007669"/>
    <property type="project" value="TreeGrafter"/>
</dbReference>
<dbReference type="GO" id="GO:0009254">
    <property type="term" value="P:peptidoglycan turnover"/>
    <property type="evidence" value="ECO:0007669"/>
    <property type="project" value="TreeGrafter"/>
</dbReference>
<dbReference type="CDD" id="cd06583">
    <property type="entry name" value="PGRP"/>
    <property type="match status" value="1"/>
</dbReference>
<dbReference type="InterPro" id="IPR051206">
    <property type="entry name" value="NAMLAA_amidase_2"/>
</dbReference>
<dbReference type="GO" id="GO:0009253">
    <property type="term" value="P:peptidoglycan catabolic process"/>
    <property type="evidence" value="ECO:0007669"/>
    <property type="project" value="InterPro"/>
</dbReference>
<evidence type="ECO:0000313" key="7">
    <source>
        <dbReference type="EMBL" id="SVB41186.1"/>
    </source>
</evidence>
<dbReference type="GO" id="GO:0071555">
    <property type="term" value="P:cell wall organization"/>
    <property type="evidence" value="ECO:0007669"/>
    <property type="project" value="UniProtKB-KW"/>
</dbReference>
<dbReference type="Gene3D" id="3.40.80.10">
    <property type="entry name" value="Peptidoglycan recognition protein-like"/>
    <property type="match status" value="1"/>
</dbReference>
<keyword evidence="5" id="KW-0961">Cell wall biogenesis/degradation</keyword>
<evidence type="ECO:0000256" key="4">
    <source>
        <dbReference type="ARBA" id="ARBA00022801"/>
    </source>
</evidence>
<name>A0A382DRR8_9ZZZZ</name>
<comment type="similarity">
    <text evidence="2">Belongs to the N-acetylmuramoyl-L-alanine amidase 2 family.</text>
</comment>
<dbReference type="EMBL" id="UINC01040798">
    <property type="protein sequence ID" value="SVB41186.1"/>
    <property type="molecule type" value="Genomic_DNA"/>
</dbReference>
<dbReference type="SMART" id="SM00644">
    <property type="entry name" value="Ami_2"/>
    <property type="match status" value="1"/>
</dbReference>
<dbReference type="InterPro" id="IPR002502">
    <property type="entry name" value="Amidase_domain"/>
</dbReference>
<dbReference type="SUPFAM" id="SSF47090">
    <property type="entry name" value="PGBD-like"/>
    <property type="match status" value="1"/>
</dbReference>
<accession>A0A382DRR8</accession>
<evidence type="ECO:0000256" key="3">
    <source>
        <dbReference type="ARBA" id="ARBA00011901"/>
    </source>
</evidence>